<dbReference type="SMART" id="SM00220">
    <property type="entry name" value="S_TKc"/>
    <property type="match status" value="1"/>
</dbReference>
<evidence type="ECO:0000256" key="6">
    <source>
        <dbReference type="PROSITE-ProRule" id="PRU10141"/>
    </source>
</evidence>
<dbReference type="RefSeq" id="WP_311365698.1">
    <property type="nucleotide sequence ID" value="NZ_JAVRIC010000019.1"/>
</dbReference>
<keyword evidence="10" id="KW-1185">Reference proteome</keyword>
<dbReference type="SMART" id="SM00028">
    <property type="entry name" value="TPR"/>
    <property type="match status" value="4"/>
</dbReference>
<dbReference type="Proteomes" id="UP001254608">
    <property type="component" value="Unassembled WGS sequence"/>
</dbReference>
<protein>
    <submittedName>
        <fullName evidence="9">Serine/threonine-protein kinase</fullName>
        <ecNumber evidence="9">2.7.11.1</ecNumber>
    </submittedName>
</protein>
<keyword evidence="4 6" id="KW-0067">ATP-binding</keyword>
<organism evidence="9 10">
    <name type="scientific">Banduia mediterranea</name>
    <dbReference type="NCBI Taxonomy" id="3075609"/>
    <lineage>
        <taxon>Bacteria</taxon>
        <taxon>Pseudomonadati</taxon>
        <taxon>Pseudomonadota</taxon>
        <taxon>Gammaproteobacteria</taxon>
        <taxon>Nevskiales</taxon>
        <taxon>Algiphilaceae</taxon>
        <taxon>Banduia</taxon>
    </lineage>
</organism>
<keyword evidence="3 9" id="KW-0418">Kinase</keyword>
<evidence type="ECO:0000256" key="4">
    <source>
        <dbReference type="ARBA" id="ARBA00022840"/>
    </source>
</evidence>
<dbReference type="EMBL" id="JAVRIC010000019">
    <property type="protein sequence ID" value="MDT0498298.1"/>
    <property type="molecule type" value="Genomic_DNA"/>
</dbReference>
<evidence type="ECO:0000259" key="8">
    <source>
        <dbReference type="PROSITE" id="PS50011"/>
    </source>
</evidence>
<dbReference type="Gene3D" id="1.10.510.10">
    <property type="entry name" value="Transferase(Phosphotransferase) domain 1"/>
    <property type="match status" value="1"/>
</dbReference>
<dbReference type="PANTHER" id="PTHR43289:SF34">
    <property type="entry name" value="SERINE_THREONINE-PROTEIN KINASE YBDM-RELATED"/>
    <property type="match status" value="1"/>
</dbReference>
<sequence>MLPDWRIVEALFDEALDLEGAARAAFLRERCAGRPELEAELRALLAASDTDNGFMEQPPRLGSGAPTEGSSTIASGQRFGVWAVRRLIGRGGMGEVYEVERADGLFEQRAALKLIRADSGDTWQRFQAERQILARLEHPGIARLLDGGVAPDGRAYMVMEYVDGRSLTEFAGGRPLSERLELFIQVCDAVAYAHRNLVIHRDIKPSNICVDQEARVKLLDFGVAKLQSLGGDPDSQLTQTLVMTPDYAAPETLRGDSVSTAVDVYALGAVLYELLVGQPAWMLRSLPLSVAVERLLHAEPPMPSTAAASSPTAVPARLLRGDLDAIVAKCLRKLPESRYATVDALRADVERHMAGSTVLARGGVRSYRAGVFLRRYRWLVAAVGGIVLALAAGLAGTAWQAHRAAVERDVARREVERGEAVQRFVEHLFRTVDMAEGTGELTARMVLDRAAQRLMDLYSEAPDRAVSMLYSFGYMYLVLNDYEAADPLLSRVVEEPPADIDPALQAQARYELADLRYRQRREAESARLLTQARAFWAEDPARYRSERISAMLLESQLARAAGDIDTAVARLQAMADERLAGGEPDHPDIANAYGTMAVVYMSANQPQAGLAACRKAWAAHERIGDTGSTAALNTLNNWASLAFLAGDLDESARRFEQALILRRRLYGPSAATAALASNYAKILIRLDRLDEAAPLLGEASAMALEYAGENSPEYSATLGGAVELALAAHDAPAAEAASQRATSIAREHFGGSSVQYAVSLMLQARVQGMRGDAAAAKATLDQVEAVLEPYGAAVQRYREMAKQVRSRLN</sequence>
<dbReference type="InterPro" id="IPR008271">
    <property type="entry name" value="Ser/Thr_kinase_AS"/>
</dbReference>
<proteinExistence type="predicted"/>
<dbReference type="SUPFAM" id="SSF56112">
    <property type="entry name" value="Protein kinase-like (PK-like)"/>
    <property type="match status" value="1"/>
</dbReference>
<dbReference type="PROSITE" id="PS50011">
    <property type="entry name" value="PROTEIN_KINASE_DOM"/>
    <property type="match status" value="1"/>
</dbReference>
<evidence type="ECO:0000256" key="5">
    <source>
        <dbReference type="PROSITE-ProRule" id="PRU00339"/>
    </source>
</evidence>
<evidence type="ECO:0000256" key="7">
    <source>
        <dbReference type="SAM" id="MobiDB-lite"/>
    </source>
</evidence>
<dbReference type="InterPro" id="IPR000719">
    <property type="entry name" value="Prot_kinase_dom"/>
</dbReference>
<dbReference type="EC" id="2.7.11.1" evidence="9"/>
<dbReference type="InterPro" id="IPR017441">
    <property type="entry name" value="Protein_kinase_ATP_BS"/>
</dbReference>
<evidence type="ECO:0000313" key="9">
    <source>
        <dbReference type="EMBL" id="MDT0498298.1"/>
    </source>
</evidence>
<dbReference type="PANTHER" id="PTHR43289">
    <property type="entry name" value="MITOGEN-ACTIVATED PROTEIN KINASE KINASE KINASE 20-RELATED"/>
    <property type="match status" value="1"/>
</dbReference>
<comment type="caution">
    <text evidence="9">The sequence shown here is derived from an EMBL/GenBank/DDBJ whole genome shotgun (WGS) entry which is preliminary data.</text>
</comment>
<reference evidence="9 10" key="1">
    <citation type="submission" date="2023-09" db="EMBL/GenBank/DDBJ databases">
        <authorList>
            <person name="Rey-Velasco X."/>
        </authorList>
    </citation>
    <scope>NUCLEOTIDE SEQUENCE [LARGE SCALE GENOMIC DNA]</scope>
    <source>
        <strain evidence="9 10">W345</strain>
    </source>
</reference>
<keyword evidence="5" id="KW-0802">TPR repeat</keyword>
<dbReference type="PROSITE" id="PS00107">
    <property type="entry name" value="PROTEIN_KINASE_ATP"/>
    <property type="match status" value="1"/>
</dbReference>
<dbReference type="Pfam" id="PF13424">
    <property type="entry name" value="TPR_12"/>
    <property type="match status" value="1"/>
</dbReference>
<dbReference type="PROSITE" id="PS00108">
    <property type="entry name" value="PROTEIN_KINASE_ST"/>
    <property type="match status" value="1"/>
</dbReference>
<accession>A0ABU2WL67</accession>
<keyword evidence="1 9" id="KW-0808">Transferase</keyword>
<name>A0ABU2WL67_9GAMM</name>
<dbReference type="InterPro" id="IPR019734">
    <property type="entry name" value="TPR_rpt"/>
</dbReference>
<feature type="repeat" description="TPR" evidence="5">
    <location>
        <begin position="466"/>
        <end position="499"/>
    </location>
</feature>
<keyword evidence="2 6" id="KW-0547">Nucleotide-binding</keyword>
<dbReference type="GO" id="GO:0004674">
    <property type="term" value="F:protein serine/threonine kinase activity"/>
    <property type="evidence" value="ECO:0007669"/>
    <property type="project" value="UniProtKB-EC"/>
</dbReference>
<evidence type="ECO:0000313" key="10">
    <source>
        <dbReference type="Proteomes" id="UP001254608"/>
    </source>
</evidence>
<dbReference type="CDD" id="cd14014">
    <property type="entry name" value="STKc_PknB_like"/>
    <property type="match status" value="1"/>
</dbReference>
<dbReference type="InterPro" id="IPR011990">
    <property type="entry name" value="TPR-like_helical_dom_sf"/>
</dbReference>
<gene>
    <name evidence="9" type="ORF">RM530_13120</name>
</gene>
<evidence type="ECO:0000256" key="1">
    <source>
        <dbReference type="ARBA" id="ARBA00022679"/>
    </source>
</evidence>
<evidence type="ECO:0000256" key="3">
    <source>
        <dbReference type="ARBA" id="ARBA00022777"/>
    </source>
</evidence>
<feature type="region of interest" description="Disordered" evidence="7">
    <location>
        <begin position="51"/>
        <end position="72"/>
    </location>
</feature>
<dbReference type="PROSITE" id="PS50005">
    <property type="entry name" value="TPR"/>
    <property type="match status" value="1"/>
</dbReference>
<dbReference type="Gene3D" id="3.30.200.20">
    <property type="entry name" value="Phosphorylase Kinase, domain 1"/>
    <property type="match status" value="1"/>
</dbReference>
<feature type="domain" description="Protein kinase" evidence="8">
    <location>
        <begin position="82"/>
        <end position="355"/>
    </location>
</feature>
<dbReference type="Gene3D" id="1.25.40.10">
    <property type="entry name" value="Tetratricopeptide repeat domain"/>
    <property type="match status" value="2"/>
</dbReference>
<feature type="binding site" evidence="6">
    <location>
        <position position="113"/>
    </location>
    <ligand>
        <name>ATP</name>
        <dbReference type="ChEBI" id="CHEBI:30616"/>
    </ligand>
</feature>
<dbReference type="SUPFAM" id="SSF48452">
    <property type="entry name" value="TPR-like"/>
    <property type="match status" value="2"/>
</dbReference>
<evidence type="ECO:0000256" key="2">
    <source>
        <dbReference type="ARBA" id="ARBA00022741"/>
    </source>
</evidence>
<dbReference type="Pfam" id="PF00069">
    <property type="entry name" value="Pkinase"/>
    <property type="match status" value="1"/>
</dbReference>
<dbReference type="InterPro" id="IPR011009">
    <property type="entry name" value="Kinase-like_dom_sf"/>
</dbReference>